<feature type="region of interest" description="Disordered" evidence="1">
    <location>
        <begin position="60"/>
        <end position="81"/>
    </location>
</feature>
<organism evidence="2 3">
    <name type="scientific">Striga asiatica</name>
    <name type="common">Asiatic witchweed</name>
    <name type="synonym">Buchnera asiatica</name>
    <dbReference type="NCBI Taxonomy" id="4170"/>
    <lineage>
        <taxon>Eukaryota</taxon>
        <taxon>Viridiplantae</taxon>
        <taxon>Streptophyta</taxon>
        <taxon>Embryophyta</taxon>
        <taxon>Tracheophyta</taxon>
        <taxon>Spermatophyta</taxon>
        <taxon>Magnoliopsida</taxon>
        <taxon>eudicotyledons</taxon>
        <taxon>Gunneridae</taxon>
        <taxon>Pentapetalae</taxon>
        <taxon>asterids</taxon>
        <taxon>lamiids</taxon>
        <taxon>Lamiales</taxon>
        <taxon>Orobanchaceae</taxon>
        <taxon>Buchnereae</taxon>
        <taxon>Striga</taxon>
    </lineage>
</organism>
<protein>
    <submittedName>
        <fullName evidence="2">RNA-binding (RRM/RBD/RNP motifs) family protein</fullName>
    </submittedName>
</protein>
<name>A0A5A7Q7S9_STRAF</name>
<comment type="caution">
    <text evidence="2">The sequence shown here is derived from an EMBL/GenBank/DDBJ whole genome shotgun (WGS) entry which is preliminary data.</text>
</comment>
<keyword evidence="3" id="KW-1185">Reference proteome</keyword>
<evidence type="ECO:0000256" key="1">
    <source>
        <dbReference type="SAM" id="MobiDB-lite"/>
    </source>
</evidence>
<dbReference type="EMBL" id="BKCP01006072">
    <property type="protein sequence ID" value="GER41309.1"/>
    <property type="molecule type" value="Genomic_DNA"/>
</dbReference>
<sequence length="111" mass="12140">MVEQALISWAGMGRNFTSWEDSSFIRSKFPTFYPCGQGSSDPAGIVVIAELIEEGNEAGKQLGFEEKMKEEKNEQDEDELGIKDEVQTRGEHSGLLEGVNVASSQQVQGNG</sequence>
<proteinExistence type="predicted"/>
<dbReference type="Proteomes" id="UP000325081">
    <property type="component" value="Unassembled WGS sequence"/>
</dbReference>
<evidence type="ECO:0000313" key="2">
    <source>
        <dbReference type="EMBL" id="GER41309.1"/>
    </source>
</evidence>
<reference evidence="3" key="1">
    <citation type="journal article" date="2019" name="Curr. Biol.">
        <title>Genome Sequence of Striga asiatica Provides Insight into the Evolution of Plant Parasitism.</title>
        <authorList>
            <person name="Yoshida S."/>
            <person name="Kim S."/>
            <person name="Wafula E.K."/>
            <person name="Tanskanen J."/>
            <person name="Kim Y.M."/>
            <person name="Honaas L."/>
            <person name="Yang Z."/>
            <person name="Spallek T."/>
            <person name="Conn C.E."/>
            <person name="Ichihashi Y."/>
            <person name="Cheong K."/>
            <person name="Cui S."/>
            <person name="Der J.P."/>
            <person name="Gundlach H."/>
            <person name="Jiao Y."/>
            <person name="Hori C."/>
            <person name="Ishida J.K."/>
            <person name="Kasahara H."/>
            <person name="Kiba T."/>
            <person name="Kim M.S."/>
            <person name="Koo N."/>
            <person name="Laohavisit A."/>
            <person name="Lee Y.H."/>
            <person name="Lumba S."/>
            <person name="McCourt P."/>
            <person name="Mortimer J.C."/>
            <person name="Mutuku J.M."/>
            <person name="Nomura T."/>
            <person name="Sasaki-Sekimoto Y."/>
            <person name="Seto Y."/>
            <person name="Wang Y."/>
            <person name="Wakatake T."/>
            <person name="Sakakibara H."/>
            <person name="Demura T."/>
            <person name="Yamaguchi S."/>
            <person name="Yoneyama K."/>
            <person name="Manabe R.I."/>
            <person name="Nelson D.C."/>
            <person name="Schulman A.H."/>
            <person name="Timko M.P."/>
            <person name="dePamphilis C.W."/>
            <person name="Choi D."/>
            <person name="Shirasu K."/>
        </authorList>
    </citation>
    <scope>NUCLEOTIDE SEQUENCE [LARGE SCALE GENOMIC DNA]</scope>
    <source>
        <strain evidence="3">cv. UVA1</strain>
    </source>
</reference>
<evidence type="ECO:0000313" key="3">
    <source>
        <dbReference type="Proteomes" id="UP000325081"/>
    </source>
</evidence>
<gene>
    <name evidence="2" type="ORF">STAS_18021</name>
</gene>
<accession>A0A5A7Q7S9</accession>
<feature type="compositionally biased region" description="Basic and acidic residues" evidence="1">
    <location>
        <begin position="63"/>
        <end position="72"/>
    </location>
</feature>
<dbReference type="AlphaFoldDB" id="A0A5A7Q7S9"/>